<protein>
    <submittedName>
        <fullName evidence="2">VOC family protein</fullName>
    </submittedName>
</protein>
<proteinExistence type="predicted"/>
<dbReference type="Gene3D" id="3.10.180.10">
    <property type="entry name" value="2,3-Dihydroxybiphenyl 1,2-Dioxygenase, domain 1"/>
    <property type="match status" value="1"/>
</dbReference>
<feature type="domain" description="Glyoxalase-like" evidence="1">
    <location>
        <begin position="5"/>
        <end position="176"/>
    </location>
</feature>
<reference evidence="2 3" key="1">
    <citation type="journal article" date="2019" name="Front. Microbiol.">
        <title>In silico and Genetic Analyses of Cyclic Lipopeptide Synthetic Gene Clusters in Pseudomonas sp. 11K1.</title>
        <authorList>
            <person name="Zhao H."/>
            <person name="Liu Y.P."/>
            <person name="Zhang L.Q."/>
        </authorList>
    </citation>
    <scope>NUCLEOTIDE SEQUENCE [LARGE SCALE GENOMIC DNA]</scope>
    <source>
        <strain evidence="2 3">11K1</strain>
    </source>
</reference>
<dbReference type="EMBL" id="CP035088">
    <property type="protein sequence ID" value="QBZ90483.1"/>
    <property type="molecule type" value="Genomic_DNA"/>
</dbReference>
<dbReference type="KEGG" id="pvk:EPZ47_17765"/>
<organism evidence="2 3">
    <name type="scientific">Pseudomonas viciae</name>
    <dbReference type="NCBI Taxonomy" id="2505979"/>
    <lineage>
        <taxon>Bacteria</taxon>
        <taxon>Pseudomonadati</taxon>
        <taxon>Pseudomonadota</taxon>
        <taxon>Gammaproteobacteria</taxon>
        <taxon>Pseudomonadales</taxon>
        <taxon>Pseudomonadaceae</taxon>
        <taxon>Pseudomonas</taxon>
    </lineage>
</organism>
<dbReference type="Proteomes" id="UP000296468">
    <property type="component" value="Chromosome"/>
</dbReference>
<evidence type="ECO:0000259" key="1">
    <source>
        <dbReference type="Pfam" id="PF13468"/>
    </source>
</evidence>
<dbReference type="OrthoDB" id="5801364at2"/>
<dbReference type="RefSeq" id="WP_135846006.1">
    <property type="nucleotide sequence ID" value="NZ_CP035088.1"/>
</dbReference>
<sequence>MHTTVDHLVIVAPDLDTGCRFVTSALGVELQPGGAHSRMGTHNRLLHLGPGLYLEVIAVDPSAERPDRARWFGLDQLAPHSPARLATWVARTDDIQAAHDACHDIVGAIEPMTRGSLNWHITVPTDGNLPLAGAAPTLIQWADGPHPASTLQDQGCSLLALEVFHTDPEKIKEILTAMNFSGPVQLHALALASTPYLLAHIQTPSGSKTLPLSRE</sequence>
<dbReference type="Pfam" id="PF13468">
    <property type="entry name" value="Glyoxalase_3"/>
    <property type="match status" value="1"/>
</dbReference>
<name>A0A4P7PJK1_9PSED</name>
<dbReference type="SUPFAM" id="SSF54593">
    <property type="entry name" value="Glyoxalase/Bleomycin resistance protein/Dihydroxybiphenyl dioxygenase"/>
    <property type="match status" value="1"/>
</dbReference>
<dbReference type="InterPro" id="IPR029068">
    <property type="entry name" value="Glyas_Bleomycin-R_OHBP_Dase"/>
</dbReference>
<evidence type="ECO:0000313" key="3">
    <source>
        <dbReference type="Proteomes" id="UP000296468"/>
    </source>
</evidence>
<accession>A0A4P7PJK1</accession>
<dbReference type="InterPro" id="IPR025870">
    <property type="entry name" value="Glyoxalase-like_dom"/>
</dbReference>
<dbReference type="AlphaFoldDB" id="A0A4P7PJK1"/>
<evidence type="ECO:0000313" key="2">
    <source>
        <dbReference type="EMBL" id="QBZ90483.1"/>
    </source>
</evidence>
<gene>
    <name evidence="2" type="ORF">EPZ47_17765</name>
</gene>